<reference evidence="1" key="1">
    <citation type="submission" date="2019-05" db="EMBL/GenBank/DDBJ databases">
        <title>The de novo reference genome and transcriptome assemblies of the wild tomato species Solanum chilense.</title>
        <authorList>
            <person name="Stam R."/>
            <person name="Nosenko T."/>
            <person name="Hoerger A.C."/>
            <person name="Stephan W."/>
            <person name="Seidel M.A."/>
            <person name="Kuhn J.M.M."/>
            <person name="Haberer G."/>
            <person name="Tellier A."/>
        </authorList>
    </citation>
    <scope>NUCLEOTIDE SEQUENCE</scope>
    <source>
        <tissue evidence="1">Mature leaves</tissue>
    </source>
</reference>
<proteinExistence type="predicted"/>
<dbReference type="EMBL" id="RXGB01002558">
    <property type="protein sequence ID" value="TMW94694.1"/>
    <property type="molecule type" value="Genomic_DNA"/>
</dbReference>
<dbReference type="AlphaFoldDB" id="A0A6N2BJG6"/>
<organism evidence="1">
    <name type="scientific">Solanum chilense</name>
    <name type="common">Tomato</name>
    <name type="synonym">Lycopersicon chilense</name>
    <dbReference type="NCBI Taxonomy" id="4083"/>
    <lineage>
        <taxon>Eukaryota</taxon>
        <taxon>Viridiplantae</taxon>
        <taxon>Streptophyta</taxon>
        <taxon>Embryophyta</taxon>
        <taxon>Tracheophyta</taxon>
        <taxon>Spermatophyta</taxon>
        <taxon>Magnoliopsida</taxon>
        <taxon>eudicotyledons</taxon>
        <taxon>Gunneridae</taxon>
        <taxon>Pentapetalae</taxon>
        <taxon>asterids</taxon>
        <taxon>lamiids</taxon>
        <taxon>Solanales</taxon>
        <taxon>Solanaceae</taxon>
        <taxon>Solanoideae</taxon>
        <taxon>Solaneae</taxon>
        <taxon>Solanum</taxon>
        <taxon>Solanum subgen. Lycopersicon</taxon>
    </lineage>
</organism>
<comment type="caution">
    <text evidence="1">The sequence shown here is derived from an EMBL/GenBank/DDBJ whole genome shotgun (WGS) entry which is preliminary data.</text>
</comment>
<accession>A0A6N2BJG6</accession>
<protein>
    <submittedName>
        <fullName evidence="1">Uncharacterized protein</fullName>
    </submittedName>
</protein>
<gene>
    <name evidence="1" type="ORF">EJD97_009918</name>
</gene>
<sequence>MVYDNHGLDIIPLQAQYMTTSLADPPDIRQQNCKQNIVPILYKYAVDNSKDEIDGDNHSLEEVDDDDETSEALIKATSPHNDQILEEEIK</sequence>
<name>A0A6N2BJG6_SOLCI</name>
<evidence type="ECO:0000313" key="1">
    <source>
        <dbReference type="EMBL" id="TMW94694.1"/>
    </source>
</evidence>